<accession>A0AAV8S4P1</accession>
<name>A0AAV8S4P1_9ROSI</name>
<evidence type="ECO:0000313" key="2">
    <source>
        <dbReference type="Proteomes" id="UP001159364"/>
    </source>
</evidence>
<keyword evidence="2" id="KW-1185">Reference proteome</keyword>
<gene>
    <name evidence="1" type="ORF">K2173_003387</name>
</gene>
<comment type="caution">
    <text evidence="1">The sequence shown here is derived from an EMBL/GenBank/DDBJ whole genome shotgun (WGS) entry which is preliminary data.</text>
</comment>
<evidence type="ECO:0008006" key="3">
    <source>
        <dbReference type="Google" id="ProtNLM"/>
    </source>
</evidence>
<proteinExistence type="predicted"/>
<reference evidence="1 2" key="1">
    <citation type="submission" date="2021-09" db="EMBL/GenBank/DDBJ databases">
        <title>Genomic insights and catalytic innovation underlie evolution of tropane alkaloids biosynthesis.</title>
        <authorList>
            <person name="Wang Y.-J."/>
            <person name="Tian T."/>
            <person name="Huang J.-P."/>
            <person name="Huang S.-X."/>
        </authorList>
    </citation>
    <scope>NUCLEOTIDE SEQUENCE [LARGE SCALE GENOMIC DNA]</scope>
    <source>
        <strain evidence="1">KIB-2018</strain>
        <tissue evidence="1">Leaf</tissue>
    </source>
</reference>
<dbReference type="EMBL" id="JAIWQS010000251">
    <property type="protein sequence ID" value="KAJ8747035.1"/>
    <property type="molecule type" value="Genomic_DNA"/>
</dbReference>
<organism evidence="1 2">
    <name type="scientific">Erythroxylum novogranatense</name>
    <dbReference type="NCBI Taxonomy" id="1862640"/>
    <lineage>
        <taxon>Eukaryota</taxon>
        <taxon>Viridiplantae</taxon>
        <taxon>Streptophyta</taxon>
        <taxon>Embryophyta</taxon>
        <taxon>Tracheophyta</taxon>
        <taxon>Spermatophyta</taxon>
        <taxon>Magnoliopsida</taxon>
        <taxon>eudicotyledons</taxon>
        <taxon>Gunneridae</taxon>
        <taxon>Pentapetalae</taxon>
        <taxon>rosids</taxon>
        <taxon>fabids</taxon>
        <taxon>Malpighiales</taxon>
        <taxon>Erythroxylaceae</taxon>
        <taxon>Erythroxylum</taxon>
    </lineage>
</organism>
<dbReference type="AlphaFoldDB" id="A0AAV8S4P1"/>
<sequence length="132" mass="15341">MSTNLTLKSILDVNKMTGPNFSDWLRNLRIILRQEKKLYVPNNPAPFELYSDATDEDWEKYQRYIDDVEQATCVMIACLPLELQSQHENMDAPTMILHLKELFGAQSRVERYQISKALFQCKMTEGSSTLMC</sequence>
<protein>
    <recommendedName>
        <fullName evidence="3">Gag protein</fullName>
    </recommendedName>
</protein>
<evidence type="ECO:0000313" key="1">
    <source>
        <dbReference type="EMBL" id="KAJ8747035.1"/>
    </source>
</evidence>
<dbReference type="Proteomes" id="UP001159364">
    <property type="component" value="Unassembled WGS sequence"/>
</dbReference>